<dbReference type="PROSITE" id="PS51194">
    <property type="entry name" value="HELICASE_CTER"/>
    <property type="match status" value="1"/>
</dbReference>
<dbReference type="InterPro" id="IPR050615">
    <property type="entry name" value="ATP-dep_DNA_Helicase"/>
</dbReference>
<name>A0A8S5TKS7_9CAUD</name>
<keyword evidence="2" id="KW-0378">Hydrolase</keyword>
<keyword evidence="4" id="KW-0067">ATP-binding</keyword>
<dbReference type="InterPro" id="IPR014001">
    <property type="entry name" value="Helicase_ATP-bd"/>
</dbReference>
<dbReference type="Pfam" id="PF00271">
    <property type="entry name" value="Helicase_C"/>
    <property type="match status" value="1"/>
</dbReference>
<dbReference type="InterPro" id="IPR027417">
    <property type="entry name" value="P-loop_NTPase"/>
</dbReference>
<dbReference type="InterPro" id="IPR001650">
    <property type="entry name" value="Helicase_C-like"/>
</dbReference>
<protein>
    <submittedName>
        <fullName evidence="7">Chromatin remodeling complex ATPase</fullName>
    </submittedName>
</protein>
<dbReference type="PROSITE" id="PS51192">
    <property type="entry name" value="HELICASE_ATP_BIND_1"/>
    <property type="match status" value="1"/>
</dbReference>
<feature type="domain" description="Helicase C-terminal" evidence="6">
    <location>
        <begin position="263"/>
        <end position="399"/>
    </location>
</feature>
<dbReference type="SMART" id="SM00490">
    <property type="entry name" value="HELICc"/>
    <property type="match status" value="1"/>
</dbReference>
<evidence type="ECO:0000259" key="5">
    <source>
        <dbReference type="PROSITE" id="PS51192"/>
    </source>
</evidence>
<dbReference type="EMBL" id="BK032843">
    <property type="protein sequence ID" value="DAF63659.1"/>
    <property type="molecule type" value="Genomic_DNA"/>
</dbReference>
<keyword evidence="1" id="KW-0547">Nucleotide-binding</keyword>
<dbReference type="InterPro" id="IPR006935">
    <property type="entry name" value="Helicase/UvrB_N"/>
</dbReference>
<organism evidence="7">
    <name type="scientific">Podoviridae sp. ctz6O13</name>
    <dbReference type="NCBI Taxonomy" id="2827757"/>
    <lineage>
        <taxon>Viruses</taxon>
        <taxon>Duplodnaviria</taxon>
        <taxon>Heunggongvirae</taxon>
        <taxon>Uroviricota</taxon>
        <taxon>Caudoviricetes</taxon>
    </lineage>
</organism>
<dbReference type="GO" id="GO:0004386">
    <property type="term" value="F:helicase activity"/>
    <property type="evidence" value="ECO:0007669"/>
    <property type="project" value="UniProtKB-KW"/>
</dbReference>
<evidence type="ECO:0000256" key="1">
    <source>
        <dbReference type="ARBA" id="ARBA00022741"/>
    </source>
</evidence>
<dbReference type="GO" id="GO:0005524">
    <property type="term" value="F:ATP binding"/>
    <property type="evidence" value="ECO:0007669"/>
    <property type="project" value="UniProtKB-KW"/>
</dbReference>
<evidence type="ECO:0000256" key="4">
    <source>
        <dbReference type="ARBA" id="ARBA00022840"/>
    </source>
</evidence>
<evidence type="ECO:0000256" key="3">
    <source>
        <dbReference type="ARBA" id="ARBA00022806"/>
    </source>
</evidence>
<dbReference type="GO" id="GO:0003677">
    <property type="term" value="F:DNA binding"/>
    <property type="evidence" value="ECO:0007669"/>
    <property type="project" value="InterPro"/>
</dbReference>
<evidence type="ECO:0000256" key="2">
    <source>
        <dbReference type="ARBA" id="ARBA00022801"/>
    </source>
</evidence>
<dbReference type="Gene3D" id="3.40.50.300">
    <property type="entry name" value="P-loop containing nucleotide triphosphate hydrolases"/>
    <property type="match status" value="2"/>
</dbReference>
<feature type="domain" description="Helicase ATP-binding" evidence="5">
    <location>
        <begin position="17"/>
        <end position="151"/>
    </location>
</feature>
<evidence type="ECO:0000313" key="7">
    <source>
        <dbReference type="EMBL" id="DAF63659.1"/>
    </source>
</evidence>
<dbReference type="GO" id="GO:0016787">
    <property type="term" value="F:hydrolase activity"/>
    <property type="evidence" value="ECO:0007669"/>
    <property type="project" value="UniProtKB-KW"/>
</dbReference>
<accession>A0A8S5TKS7</accession>
<reference evidence="7" key="1">
    <citation type="journal article" date="2021" name="Proc. Natl. Acad. Sci. U.S.A.">
        <title>A Catalog of Tens of Thousands of Viruses from Human Metagenomes Reveals Hidden Associations with Chronic Diseases.</title>
        <authorList>
            <person name="Tisza M.J."/>
            <person name="Buck C.B."/>
        </authorList>
    </citation>
    <scope>NUCLEOTIDE SEQUENCE</scope>
    <source>
        <strain evidence="7">Ctz6O13</strain>
    </source>
</reference>
<dbReference type="Pfam" id="PF04851">
    <property type="entry name" value="ResIII"/>
    <property type="match status" value="2"/>
</dbReference>
<evidence type="ECO:0000259" key="6">
    <source>
        <dbReference type="PROSITE" id="PS51194"/>
    </source>
</evidence>
<dbReference type="SUPFAM" id="SSF52540">
    <property type="entry name" value="P-loop containing nucleoside triphosphate hydrolases"/>
    <property type="match status" value="1"/>
</dbReference>
<sequence>MAMKKMSRDDRQSLCIERWKATNGHATIVASTGFGKTRVALNTIKWLQVKHPDMSIIVVVPTTGLQEQWQEDLKSHGCLMGHVTVYVINTAIQCRRKCDLLILDEAHRYPADTFSQVFEKIDYFMIMCLTATFERVDGKHVLLNRYAPVCDTISIQECLANNWISNYKEYVVVLEPEDREVYDNLTRKFTEHFEFFDFSFPTVMKMVGSKDAWKHKNEYARRLCSNPSKFKDVLKEVTIHSVEFLRAIQARKKYIANHPEKLRVAEEIIAHRPDSKIITFSASVEAAERFKEGFVYTGKDSKKANRITLDKFKAMKSGVLHSVKLAIEGLDVPDLSVGIVMGIDSSKTKHTQSRGRVVRYCDGKKAEFFTLILRDTVEVEWWRKACAGDECEILDEENLMKVLRGEPYETYDEPLKQFASRY</sequence>
<dbReference type="SMART" id="SM00487">
    <property type="entry name" value="DEXDc"/>
    <property type="match status" value="1"/>
</dbReference>
<keyword evidence="3" id="KW-0347">Helicase</keyword>
<dbReference type="PANTHER" id="PTHR11274">
    <property type="entry name" value="RAD25/XP-B DNA REPAIR HELICASE"/>
    <property type="match status" value="1"/>
</dbReference>
<proteinExistence type="predicted"/>
<dbReference type="PANTHER" id="PTHR11274:SF0">
    <property type="entry name" value="GENERAL TRANSCRIPTION AND DNA REPAIR FACTOR IIH HELICASE SUBUNIT XPB"/>
    <property type="match status" value="1"/>
</dbReference>